<feature type="transmembrane region" description="Helical" evidence="2">
    <location>
        <begin position="435"/>
        <end position="456"/>
    </location>
</feature>
<feature type="non-terminal residue" evidence="4">
    <location>
        <position position="1"/>
    </location>
</feature>
<feature type="domain" description="Fungal lipase-type" evidence="3">
    <location>
        <begin position="621"/>
        <end position="701"/>
    </location>
</feature>
<dbReference type="Proteomes" id="UP000218209">
    <property type="component" value="Unassembled WGS sequence"/>
</dbReference>
<evidence type="ECO:0000256" key="1">
    <source>
        <dbReference type="SAM" id="MobiDB-lite"/>
    </source>
</evidence>
<feature type="region of interest" description="Disordered" evidence="1">
    <location>
        <begin position="1"/>
        <end position="23"/>
    </location>
</feature>
<reference evidence="4 5" key="1">
    <citation type="submission" date="2017-03" db="EMBL/GenBank/DDBJ databases">
        <title>WGS assembly of Porphyra umbilicalis.</title>
        <authorList>
            <person name="Brawley S.H."/>
            <person name="Blouin N.A."/>
            <person name="Ficko-Blean E."/>
            <person name="Wheeler G.L."/>
            <person name="Lohr M."/>
            <person name="Goodson H.V."/>
            <person name="Jenkins J.W."/>
            <person name="Blaby-Haas C.E."/>
            <person name="Helliwell K.E."/>
            <person name="Chan C."/>
            <person name="Marriage T."/>
            <person name="Bhattacharya D."/>
            <person name="Klein A.S."/>
            <person name="Badis Y."/>
            <person name="Brodie J."/>
            <person name="Cao Y."/>
            <person name="Collen J."/>
            <person name="Dittami S.M."/>
            <person name="Gachon C.M."/>
            <person name="Green B.R."/>
            <person name="Karpowicz S."/>
            <person name="Kim J.W."/>
            <person name="Kudahl U."/>
            <person name="Lin S."/>
            <person name="Michel G."/>
            <person name="Mittag M."/>
            <person name="Olson B.J."/>
            <person name="Pangilinan J."/>
            <person name="Peng Y."/>
            <person name="Qiu H."/>
            <person name="Shu S."/>
            <person name="Singer J.T."/>
            <person name="Smith A.G."/>
            <person name="Sprecher B.N."/>
            <person name="Wagner V."/>
            <person name="Wang W."/>
            <person name="Wang Z.-Y."/>
            <person name="Yan J."/>
            <person name="Yarish C."/>
            <person name="Zoeuner-Riek S."/>
            <person name="Zhuang Y."/>
            <person name="Zou Y."/>
            <person name="Lindquist E.A."/>
            <person name="Grimwood J."/>
            <person name="Barry K."/>
            <person name="Rokhsar D.S."/>
            <person name="Schmutz J."/>
            <person name="Stiller J.W."/>
            <person name="Grossman A.R."/>
            <person name="Prochnik S.E."/>
        </authorList>
    </citation>
    <scope>NUCLEOTIDE SEQUENCE [LARGE SCALE GENOMIC DNA]</scope>
    <source>
        <strain evidence="4">4086291</strain>
    </source>
</reference>
<dbReference type="AlphaFoldDB" id="A0A1X6NK63"/>
<dbReference type="PANTHER" id="PTHR45856:SF11">
    <property type="entry name" value="FUNGAL LIPASE-LIKE DOMAIN-CONTAINING PROTEIN"/>
    <property type="match status" value="1"/>
</dbReference>
<evidence type="ECO:0000313" key="5">
    <source>
        <dbReference type="Proteomes" id="UP000218209"/>
    </source>
</evidence>
<dbReference type="InterPro" id="IPR029058">
    <property type="entry name" value="AB_hydrolase_fold"/>
</dbReference>
<dbReference type="InterPro" id="IPR002921">
    <property type="entry name" value="Fungal_lipase-type"/>
</dbReference>
<protein>
    <recommendedName>
        <fullName evidence="3">Fungal lipase-type domain-containing protein</fullName>
    </recommendedName>
</protein>
<feature type="compositionally biased region" description="Basic and acidic residues" evidence="1">
    <location>
        <begin position="13"/>
        <end position="23"/>
    </location>
</feature>
<feature type="transmembrane region" description="Helical" evidence="2">
    <location>
        <begin position="310"/>
        <end position="333"/>
    </location>
</feature>
<dbReference type="Gene3D" id="3.40.50.1820">
    <property type="entry name" value="alpha/beta hydrolase"/>
    <property type="match status" value="1"/>
</dbReference>
<dbReference type="InterPro" id="IPR051218">
    <property type="entry name" value="Sec_MonoDiacylglyc_Lipase"/>
</dbReference>
<keyword evidence="2" id="KW-0472">Membrane</keyword>
<feature type="transmembrane region" description="Helical" evidence="2">
    <location>
        <begin position="211"/>
        <end position="231"/>
    </location>
</feature>
<dbReference type="Pfam" id="PF01764">
    <property type="entry name" value="Lipase_3"/>
    <property type="match status" value="1"/>
</dbReference>
<dbReference type="PANTHER" id="PTHR45856">
    <property type="entry name" value="ALPHA/BETA-HYDROLASES SUPERFAMILY PROTEIN"/>
    <property type="match status" value="1"/>
</dbReference>
<proteinExistence type="predicted"/>
<dbReference type="EMBL" id="KV920008">
    <property type="protein sequence ID" value="OSX68866.1"/>
    <property type="molecule type" value="Genomic_DNA"/>
</dbReference>
<dbReference type="SUPFAM" id="SSF53474">
    <property type="entry name" value="alpha/beta-Hydrolases"/>
    <property type="match status" value="1"/>
</dbReference>
<feature type="non-terminal residue" evidence="4">
    <location>
        <position position="707"/>
    </location>
</feature>
<dbReference type="OrthoDB" id="2018at2759"/>
<feature type="transmembrane region" description="Helical" evidence="2">
    <location>
        <begin position="266"/>
        <end position="284"/>
    </location>
</feature>
<keyword evidence="2" id="KW-0812">Transmembrane</keyword>
<feature type="compositionally biased region" description="Low complexity" evidence="1">
    <location>
        <begin position="583"/>
        <end position="596"/>
    </location>
</feature>
<feature type="transmembrane region" description="Helical" evidence="2">
    <location>
        <begin position="95"/>
        <end position="124"/>
    </location>
</feature>
<evidence type="ECO:0000256" key="2">
    <source>
        <dbReference type="SAM" id="Phobius"/>
    </source>
</evidence>
<evidence type="ECO:0000259" key="3">
    <source>
        <dbReference type="Pfam" id="PF01764"/>
    </source>
</evidence>
<keyword evidence="2" id="KW-1133">Transmembrane helix</keyword>
<keyword evidence="5" id="KW-1185">Reference proteome</keyword>
<dbReference type="GO" id="GO:0006629">
    <property type="term" value="P:lipid metabolic process"/>
    <property type="evidence" value="ECO:0007669"/>
    <property type="project" value="InterPro"/>
</dbReference>
<organism evidence="4 5">
    <name type="scientific">Porphyra umbilicalis</name>
    <name type="common">Purple laver</name>
    <name type="synonym">Red alga</name>
    <dbReference type="NCBI Taxonomy" id="2786"/>
    <lineage>
        <taxon>Eukaryota</taxon>
        <taxon>Rhodophyta</taxon>
        <taxon>Bangiophyceae</taxon>
        <taxon>Bangiales</taxon>
        <taxon>Bangiaceae</taxon>
        <taxon>Porphyra</taxon>
    </lineage>
</organism>
<evidence type="ECO:0000313" key="4">
    <source>
        <dbReference type="EMBL" id="OSX68866.1"/>
    </source>
</evidence>
<feature type="region of interest" description="Disordered" evidence="1">
    <location>
        <begin position="570"/>
        <end position="626"/>
    </location>
</feature>
<feature type="transmembrane region" description="Helical" evidence="2">
    <location>
        <begin position="345"/>
        <end position="368"/>
    </location>
</feature>
<name>A0A1X6NK63_PORUM</name>
<feature type="transmembrane region" description="Helical" evidence="2">
    <location>
        <begin position="48"/>
        <end position="75"/>
    </location>
</feature>
<sequence length="707" mass="77152">VGESLAAAAHPRRSSEASYETRDTSSLASKPRIKLEVLRASDIKGVHLLLSSSIGLGGAYLLVVIILVNTAFLRLTRLRNEAGVWEMVREPAPPLAFSITEVVGMVVFFVVPLAVAVVFALRIVRLRRADRTQEQVWVLFLYLTTLLYINPFYEIVFLLRDASKPDEDPLGAVSGWASEWAFTSTVFVAYSYFYVWVSVHSYRIMRGRLRWFFYAPKLLVLSLFVALRVLVGVYANIYLGYLPFVSLVSALMLLKGELIRRIADLALVLLITAYELGLVLWLAYEVSLTRKALASTSYMRYRSKQIGFRFFLYHVVSCYGSLFLFNVLLVVTYPSEPTRLVQERLGIQFLGAQPGVLASNIILVVFLAQESWVNLPADAYGLRGWFAPPRETGDQRLDAAGRLIPAHLHPARNRPVAVEEMFTYRQREPSPGRYLSPRCLVMDTTVLMFNMAWIAYSYGTPRKRPRLPADYGFPDHVVARYAIGRRTDTHALVIDAPDRIIVAFKGSTNLADLRTDISVVTVDVETLLVVPLTGAGGAAGAAAARVGTGAWEGAGPSAAAAVAAAAASEAGEEGAGDTGGGWTAPSSGTTPETGSTLVNTASTPSGVGCDPASPPSAASTGSRHLRDAMRKANRLTRACDSFLGRATVHTGFSTAYLSVRREVVETVMALYRDRRRPIHLTGHSLGGALATLCSYDLASRVASPTTE</sequence>
<accession>A0A1X6NK63</accession>
<feature type="transmembrane region" description="Helical" evidence="2">
    <location>
        <begin position="136"/>
        <end position="160"/>
    </location>
</feature>
<feature type="transmembrane region" description="Helical" evidence="2">
    <location>
        <begin position="180"/>
        <end position="199"/>
    </location>
</feature>
<gene>
    <name evidence="4" type="ORF">BU14_2155s0002</name>
</gene>